<keyword evidence="3" id="KW-1185">Reference proteome</keyword>
<keyword evidence="1" id="KW-0472">Membrane</keyword>
<sequence>MDYVSTTTPLTYAFYEGPSWEPPAPREWTAPAVVEPVLDAPQAPEPSTPDLPKAVGWMIVGAYGAILGTFALSFLGDAEVGLMLGVCAVYLAVYLGVPAVILRMEPKVETRPDLADFLREGLSTWTGRVSAGSALAQILTIPVALAVAAAGLGVIVRLSA</sequence>
<evidence type="ECO:0000256" key="1">
    <source>
        <dbReference type="SAM" id="Phobius"/>
    </source>
</evidence>
<reference evidence="2 3" key="1">
    <citation type="submission" date="2017-12" db="EMBL/GenBank/DDBJ databases">
        <title>The genome sequence of Caulobacter sp. 410.</title>
        <authorList>
            <person name="Gao J."/>
            <person name="Mao X."/>
            <person name="Sun J."/>
        </authorList>
    </citation>
    <scope>NUCLEOTIDE SEQUENCE [LARGE SCALE GENOMIC DNA]</scope>
    <source>
        <strain evidence="2 3">410</strain>
    </source>
</reference>
<proteinExistence type="predicted"/>
<feature type="transmembrane region" description="Helical" evidence="1">
    <location>
        <begin position="134"/>
        <end position="156"/>
    </location>
</feature>
<keyword evidence="1" id="KW-0812">Transmembrane</keyword>
<dbReference type="Proteomes" id="UP000234479">
    <property type="component" value="Unassembled WGS sequence"/>
</dbReference>
<protein>
    <submittedName>
        <fullName evidence="2">Uncharacterized protein</fullName>
    </submittedName>
</protein>
<dbReference type="OrthoDB" id="7188807at2"/>
<feature type="transmembrane region" description="Helical" evidence="1">
    <location>
        <begin position="82"/>
        <end position="102"/>
    </location>
</feature>
<keyword evidence="1" id="KW-1133">Transmembrane helix</keyword>
<gene>
    <name evidence="2" type="ORF">SGCZBJ_16290</name>
</gene>
<name>A0A2N5DB81_9CAUL</name>
<dbReference type="RefSeq" id="WP_101719038.1">
    <property type="nucleotide sequence ID" value="NZ_PJRS01000033.1"/>
</dbReference>
<feature type="transmembrane region" description="Helical" evidence="1">
    <location>
        <begin position="54"/>
        <end position="75"/>
    </location>
</feature>
<dbReference type="EMBL" id="PJRS01000033">
    <property type="protein sequence ID" value="PLR23325.1"/>
    <property type="molecule type" value="Genomic_DNA"/>
</dbReference>
<evidence type="ECO:0000313" key="3">
    <source>
        <dbReference type="Proteomes" id="UP000234479"/>
    </source>
</evidence>
<dbReference type="AlphaFoldDB" id="A0A2N5DB81"/>
<organism evidence="2 3">
    <name type="scientific">Caulobacter zeae</name>
    <dbReference type="NCBI Taxonomy" id="2055137"/>
    <lineage>
        <taxon>Bacteria</taxon>
        <taxon>Pseudomonadati</taxon>
        <taxon>Pseudomonadota</taxon>
        <taxon>Alphaproteobacteria</taxon>
        <taxon>Caulobacterales</taxon>
        <taxon>Caulobacteraceae</taxon>
        <taxon>Caulobacter</taxon>
    </lineage>
</organism>
<comment type="caution">
    <text evidence="2">The sequence shown here is derived from an EMBL/GenBank/DDBJ whole genome shotgun (WGS) entry which is preliminary data.</text>
</comment>
<accession>A0A2N5DB81</accession>
<evidence type="ECO:0000313" key="2">
    <source>
        <dbReference type="EMBL" id="PLR23325.1"/>
    </source>
</evidence>